<dbReference type="RefSeq" id="WP_188948545.1">
    <property type="nucleotide sequence ID" value="NZ_BMPH01000008.1"/>
</dbReference>
<gene>
    <name evidence="2" type="ORF">JOF39_002218</name>
</gene>
<evidence type="ECO:0000256" key="1">
    <source>
        <dbReference type="SAM" id="Phobius"/>
    </source>
</evidence>
<keyword evidence="3" id="KW-1185">Reference proteome</keyword>
<feature type="transmembrane region" description="Helical" evidence="1">
    <location>
        <begin position="74"/>
        <end position="96"/>
    </location>
</feature>
<protein>
    <submittedName>
        <fullName evidence="2">Uncharacterized protein</fullName>
    </submittedName>
</protein>
<sequence>MAQVRRPVVAVATLLLLALIQAVADPTGLMALVGYSGALPSSSAGWWSFAPYLVFVPVMGAMAWWVAHRAGERFWLLAAGLTLAVLLAQAAAALAMSGNLAVAGWAAGYVAAKAVPAAVITAAITRWLGGPRSPGRHPAGRSLPPALAFGALSTLLSGLWWTGAAYAPGLPVPRPERGFLSVAVSIGLRRKPARAVCRLPAGIKVHCADLKPVNAGRGKHLPQPQAEHNAMGEALQLIERHHDVLAGKDFAGWQPIAAHCVLRGLPG</sequence>
<proteinExistence type="predicted"/>
<accession>A0ABS4XRK2</accession>
<keyword evidence="1" id="KW-1133">Transmembrane helix</keyword>
<feature type="transmembrane region" description="Helical" evidence="1">
    <location>
        <begin position="48"/>
        <end position="67"/>
    </location>
</feature>
<reference evidence="2 3" key="1">
    <citation type="submission" date="2021-03" db="EMBL/GenBank/DDBJ databases">
        <title>Sequencing the genomes of 1000 actinobacteria strains.</title>
        <authorList>
            <person name="Klenk H.-P."/>
        </authorList>
    </citation>
    <scope>NUCLEOTIDE SEQUENCE [LARGE SCALE GENOMIC DNA]</scope>
    <source>
        <strain evidence="2 3">DSM 20168</strain>
    </source>
</reference>
<organism evidence="2 3">
    <name type="scientific">Glutamicibacter protophormiae</name>
    <name type="common">Brevibacterium protophormiae</name>
    <dbReference type="NCBI Taxonomy" id="37930"/>
    <lineage>
        <taxon>Bacteria</taxon>
        <taxon>Bacillati</taxon>
        <taxon>Actinomycetota</taxon>
        <taxon>Actinomycetes</taxon>
        <taxon>Micrococcales</taxon>
        <taxon>Micrococcaceae</taxon>
        <taxon>Glutamicibacter</taxon>
    </lineage>
</organism>
<keyword evidence="1" id="KW-0472">Membrane</keyword>
<dbReference type="Proteomes" id="UP001195422">
    <property type="component" value="Unassembled WGS sequence"/>
</dbReference>
<evidence type="ECO:0000313" key="3">
    <source>
        <dbReference type="Proteomes" id="UP001195422"/>
    </source>
</evidence>
<comment type="caution">
    <text evidence="2">The sequence shown here is derived from an EMBL/GenBank/DDBJ whole genome shotgun (WGS) entry which is preliminary data.</text>
</comment>
<feature type="transmembrane region" description="Helical" evidence="1">
    <location>
        <begin position="102"/>
        <end position="125"/>
    </location>
</feature>
<dbReference type="EMBL" id="JAGIOJ010000001">
    <property type="protein sequence ID" value="MBP2399137.1"/>
    <property type="molecule type" value="Genomic_DNA"/>
</dbReference>
<evidence type="ECO:0000313" key="2">
    <source>
        <dbReference type="EMBL" id="MBP2399137.1"/>
    </source>
</evidence>
<name>A0ABS4XRK2_GLUPR</name>
<feature type="transmembrane region" description="Helical" evidence="1">
    <location>
        <begin position="146"/>
        <end position="167"/>
    </location>
</feature>
<keyword evidence="1" id="KW-0812">Transmembrane</keyword>